<dbReference type="PANTHER" id="PTHR33986:SF15">
    <property type="entry name" value="MITOCHONDRIAL FISSION PROTEIN ELM1"/>
    <property type="match status" value="1"/>
</dbReference>
<dbReference type="Pfam" id="PF06258">
    <property type="entry name" value="Mito_fiss_Elm1"/>
    <property type="match status" value="1"/>
</dbReference>
<accession>A0A5C8KNH7</accession>
<dbReference type="EMBL" id="VRTS01000007">
    <property type="protein sequence ID" value="TXK61070.1"/>
    <property type="molecule type" value="Genomic_DNA"/>
</dbReference>
<organism evidence="1 2">
    <name type="scientific">Alkalisalibacterium limincola</name>
    <dbReference type="NCBI Taxonomy" id="2699169"/>
    <lineage>
        <taxon>Bacteria</taxon>
        <taxon>Pseudomonadati</taxon>
        <taxon>Pseudomonadota</taxon>
        <taxon>Gammaproteobacteria</taxon>
        <taxon>Lysobacterales</taxon>
        <taxon>Lysobacteraceae</taxon>
        <taxon>Alkalisalibacterium</taxon>
    </lineage>
</organism>
<proteinExistence type="predicted"/>
<gene>
    <name evidence="1" type="ORF">FU658_10930</name>
</gene>
<protein>
    <submittedName>
        <fullName evidence="1">Nucleoside-diphosphate sugar epimerase</fullName>
    </submittedName>
</protein>
<evidence type="ECO:0000313" key="1">
    <source>
        <dbReference type="EMBL" id="TXK61070.1"/>
    </source>
</evidence>
<dbReference type="Proteomes" id="UP000321248">
    <property type="component" value="Unassembled WGS sequence"/>
</dbReference>
<dbReference type="PANTHER" id="PTHR33986">
    <property type="entry name" value="OS02G0535700 PROTEIN"/>
    <property type="match status" value="1"/>
</dbReference>
<dbReference type="RefSeq" id="WP_147892113.1">
    <property type="nucleotide sequence ID" value="NZ_VRTS01000007.1"/>
</dbReference>
<keyword evidence="2" id="KW-1185">Reference proteome</keyword>
<sequence length="323" mass="35281">MSATQDNCWILTDGRAGNLRQARALAGALVDAPAREFTLATRAPWRWLAPHHLPGSDGAWGTEFTQALRSPPRLVIGCGRQAALATRLLRERGSRAVQILDPRIDSRHWDAVVVPAHDRLRGANVYTLSGSLNPVDDAWLADARMQWPELGRLPGPRVLVLLGGPVRAAPIDAAWWQIVRDNLQSWRAQAGGSLMLACSPRTPQWLVESARAAWPDWQGARWCGPADGDNPFPGMLAWADVIVASPDSVNMISEACATPAPVCVPGIDRCTGRQRVFLDNLLELGRVRPLSDQAPSGQTKPLRELERVSTRLRLDLQLGPLGD</sequence>
<dbReference type="AlphaFoldDB" id="A0A5C8KNH7"/>
<evidence type="ECO:0000313" key="2">
    <source>
        <dbReference type="Proteomes" id="UP000321248"/>
    </source>
</evidence>
<reference evidence="1 2" key="1">
    <citation type="submission" date="2019-08" db="EMBL/GenBank/DDBJ databases">
        <authorList>
            <person name="Karlyshev A.V."/>
        </authorList>
    </citation>
    <scope>NUCLEOTIDE SEQUENCE [LARGE SCALE GENOMIC DNA]</scope>
    <source>
        <strain evidence="1 2">Alg18-2.2</strain>
    </source>
</reference>
<dbReference type="InterPro" id="IPR009367">
    <property type="entry name" value="Elm1-like"/>
</dbReference>
<name>A0A5C8KNH7_9GAMM</name>
<dbReference type="OrthoDB" id="272235at2"/>
<comment type="caution">
    <text evidence="1">The sequence shown here is derived from an EMBL/GenBank/DDBJ whole genome shotgun (WGS) entry which is preliminary data.</text>
</comment>